<evidence type="ECO:0000259" key="4">
    <source>
        <dbReference type="PROSITE" id="PS50887"/>
    </source>
</evidence>
<dbReference type="InterPro" id="IPR029787">
    <property type="entry name" value="Nucleotide_cyclase"/>
</dbReference>
<feature type="compositionally biased region" description="Basic and acidic residues" evidence="3">
    <location>
        <begin position="7"/>
        <end position="16"/>
    </location>
</feature>
<dbReference type="InterPro" id="IPR043128">
    <property type="entry name" value="Rev_trsase/Diguanyl_cyclase"/>
</dbReference>
<evidence type="ECO:0000256" key="1">
    <source>
        <dbReference type="ARBA" id="ARBA00012528"/>
    </source>
</evidence>
<name>A0A550JH25_9BACT</name>
<comment type="catalytic activity">
    <reaction evidence="2">
        <text>2 GTP = 3',3'-c-di-GMP + 2 diphosphate</text>
        <dbReference type="Rhea" id="RHEA:24898"/>
        <dbReference type="ChEBI" id="CHEBI:33019"/>
        <dbReference type="ChEBI" id="CHEBI:37565"/>
        <dbReference type="ChEBI" id="CHEBI:58805"/>
        <dbReference type="EC" id="2.7.7.65"/>
    </reaction>
</comment>
<dbReference type="EMBL" id="VJVV01000004">
    <property type="protein sequence ID" value="TRO82483.1"/>
    <property type="molecule type" value="Genomic_DNA"/>
</dbReference>
<dbReference type="EC" id="2.7.7.65" evidence="1"/>
<dbReference type="InterPro" id="IPR000160">
    <property type="entry name" value="GGDEF_dom"/>
</dbReference>
<dbReference type="CDD" id="cd01949">
    <property type="entry name" value="GGDEF"/>
    <property type="match status" value="1"/>
</dbReference>
<dbReference type="SMART" id="SM00267">
    <property type="entry name" value="GGDEF"/>
    <property type="match status" value="1"/>
</dbReference>
<dbReference type="NCBIfam" id="TIGR00254">
    <property type="entry name" value="GGDEF"/>
    <property type="match status" value="1"/>
</dbReference>
<evidence type="ECO:0000256" key="3">
    <source>
        <dbReference type="SAM" id="MobiDB-lite"/>
    </source>
</evidence>
<proteinExistence type="predicted"/>
<accession>A0A550JH25</accession>
<dbReference type="GO" id="GO:1902201">
    <property type="term" value="P:negative regulation of bacterial-type flagellum-dependent cell motility"/>
    <property type="evidence" value="ECO:0007669"/>
    <property type="project" value="TreeGrafter"/>
</dbReference>
<dbReference type="AlphaFoldDB" id="A0A550JH25"/>
<dbReference type="InterPro" id="IPR050469">
    <property type="entry name" value="Diguanylate_Cyclase"/>
</dbReference>
<protein>
    <recommendedName>
        <fullName evidence="1">diguanylate cyclase</fullName>
        <ecNumber evidence="1">2.7.7.65</ecNumber>
    </recommendedName>
</protein>
<dbReference type="InterPro" id="IPR003018">
    <property type="entry name" value="GAF"/>
</dbReference>
<dbReference type="SUPFAM" id="SSF55781">
    <property type="entry name" value="GAF domain-like"/>
    <property type="match status" value="1"/>
</dbReference>
<dbReference type="GO" id="GO:0005886">
    <property type="term" value="C:plasma membrane"/>
    <property type="evidence" value="ECO:0007669"/>
    <property type="project" value="TreeGrafter"/>
</dbReference>
<gene>
    <name evidence="5" type="ORF">FL622_07860</name>
</gene>
<dbReference type="Pfam" id="PF10114">
    <property type="entry name" value="PocR"/>
    <property type="match status" value="1"/>
</dbReference>
<dbReference type="FunFam" id="3.30.70.270:FF:000001">
    <property type="entry name" value="Diguanylate cyclase domain protein"/>
    <property type="match status" value="1"/>
</dbReference>
<feature type="domain" description="GGDEF" evidence="4">
    <location>
        <begin position="555"/>
        <end position="690"/>
    </location>
</feature>
<dbReference type="Pfam" id="PF01590">
    <property type="entry name" value="GAF"/>
    <property type="match status" value="1"/>
</dbReference>
<dbReference type="PANTHER" id="PTHR45138">
    <property type="entry name" value="REGULATORY COMPONENTS OF SENSORY TRANSDUCTION SYSTEM"/>
    <property type="match status" value="1"/>
</dbReference>
<dbReference type="InterPro" id="IPR018771">
    <property type="entry name" value="PocR_dom"/>
</dbReference>
<feature type="region of interest" description="Disordered" evidence="3">
    <location>
        <begin position="1"/>
        <end position="20"/>
    </location>
</feature>
<dbReference type="OrthoDB" id="9759607at2"/>
<dbReference type="InterPro" id="IPR029016">
    <property type="entry name" value="GAF-like_dom_sf"/>
</dbReference>
<dbReference type="GO" id="GO:0043709">
    <property type="term" value="P:cell adhesion involved in single-species biofilm formation"/>
    <property type="evidence" value="ECO:0007669"/>
    <property type="project" value="TreeGrafter"/>
</dbReference>
<dbReference type="SUPFAM" id="SSF55073">
    <property type="entry name" value="Nucleotide cyclase"/>
    <property type="match status" value="1"/>
</dbReference>
<dbReference type="SMART" id="SM00065">
    <property type="entry name" value="GAF"/>
    <property type="match status" value="1"/>
</dbReference>
<evidence type="ECO:0000313" key="6">
    <source>
        <dbReference type="Proteomes" id="UP000317155"/>
    </source>
</evidence>
<dbReference type="GO" id="GO:0052621">
    <property type="term" value="F:diguanylate cyclase activity"/>
    <property type="evidence" value="ECO:0007669"/>
    <property type="project" value="UniProtKB-EC"/>
</dbReference>
<dbReference type="PROSITE" id="PS50887">
    <property type="entry name" value="GGDEF"/>
    <property type="match status" value="1"/>
</dbReference>
<dbReference type="PANTHER" id="PTHR45138:SF9">
    <property type="entry name" value="DIGUANYLATE CYCLASE DGCM-RELATED"/>
    <property type="match status" value="1"/>
</dbReference>
<sequence>MRSNRSRGTDPVRTDLHGITGSHLPTPLHIRVHLPDLLDTLRRVAALAPLQLAISCEQEILFPLHGQEHFFCGSLGNNELCDADCRAIFEGAFREATRDNRPLLFSCAAGLLYFVIPFRNDRNQHCCLFAGGVRDEAPELALLEKLSNAPSNDGGTLLEKLLRRPQIKRAQLEEILGKTLTLLTILADEQTLAQPLRGLTQRLATVAGAAAELDRAESGDAVLELLGETLILLFDLSRVVILSAEGEDFNLKVNLGTTSQATNCACGRLRELLGAHPDGKPLLLRQEVGEFFPEIDSDRAICAPLRSEGLDLGLAVIFDADLPGRDLLLLELLAGRAATKLHRLRLAALYQERQTSSRRLLTMLGELSLVETREVLYQRIVAMSCELLQAARGSLMLLDETGEWLRIVAARGINLEVAASIPLRLGEGIAGRVAKSGLHLLVTDIEKDSRVGIANRPRFQTKSFICVPLKAHDRIVGVLNLADKETGTTFGDDDLATLHQLIDQAALLIERVAVYENARKLEELAARDPLTGLYNRRMLEARFQEELSRCSRLKHHFTIMMLDLDHFKAYNDQCGHIAGDHALKKVALLLKKSAREMDIVTRYGGEEFCLLLPNTGKEEALFVAERIRRAIETEIFPGETALPTGRLTTSIGVACYPDDGEKFETLVNAADIALYQAKSKGRNRLASFEVVPPSLIKKTG</sequence>
<dbReference type="Gene3D" id="3.30.450.40">
    <property type="match status" value="1"/>
</dbReference>
<reference evidence="5 6" key="1">
    <citation type="submission" date="2019-07" db="EMBL/GenBank/DDBJ databases">
        <title>Insights of Desulfuromonas acetexigens electromicrobiology.</title>
        <authorList>
            <person name="Katuri K."/>
            <person name="Sapireddy V."/>
            <person name="Shaw D.R."/>
            <person name="Saikaly P."/>
        </authorList>
    </citation>
    <scope>NUCLEOTIDE SEQUENCE [LARGE SCALE GENOMIC DNA]</scope>
    <source>
        <strain evidence="5 6">2873</strain>
    </source>
</reference>
<keyword evidence="6" id="KW-1185">Reference proteome</keyword>
<evidence type="ECO:0000256" key="2">
    <source>
        <dbReference type="ARBA" id="ARBA00034247"/>
    </source>
</evidence>
<evidence type="ECO:0000313" key="5">
    <source>
        <dbReference type="EMBL" id="TRO82483.1"/>
    </source>
</evidence>
<dbReference type="Pfam" id="PF00990">
    <property type="entry name" value="GGDEF"/>
    <property type="match status" value="1"/>
</dbReference>
<comment type="caution">
    <text evidence="5">The sequence shown here is derived from an EMBL/GenBank/DDBJ whole genome shotgun (WGS) entry which is preliminary data.</text>
</comment>
<organism evidence="5 6">
    <name type="scientific">Trichloromonas acetexigens</name>
    <dbReference type="NCBI Taxonomy" id="38815"/>
    <lineage>
        <taxon>Bacteria</taxon>
        <taxon>Pseudomonadati</taxon>
        <taxon>Thermodesulfobacteriota</taxon>
        <taxon>Desulfuromonadia</taxon>
        <taxon>Desulfuromonadales</taxon>
        <taxon>Trichloromonadaceae</taxon>
        <taxon>Trichloromonas</taxon>
    </lineage>
</organism>
<dbReference type="Proteomes" id="UP000317155">
    <property type="component" value="Unassembled WGS sequence"/>
</dbReference>
<dbReference type="Gene3D" id="3.30.70.270">
    <property type="match status" value="1"/>
</dbReference>